<dbReference type="PANTHER" id="PTHR37694">
    <property type="entry name" value="SLR8022 PROTEIN"/>
    <property type="match status" value="1"/>
</dbReference>
<proteinExistence type="predicted"/>
<name>A0ABR9DNA7_9MICO</name>
<dbReference type="InterPro" id="IPR011051">
    <property type="entry name" value="RmlC_Cupin_sf"/>
</dbReference>
<dbReference type="RefSeq" id="WP_192278048.1">
    <property type="nucleotide sequence ID" value="NZ_JACZDF010000002.1"/>
</dbReference>
<evidence type="ECO:0000313" key="1">
    <source>
        <dbReference type="EMBL" id="MBD9698603.1"/>
    </source>
</evidence>
<comment type="caution">
    <text evidence="1">The sequence shown here is derived from an EMBL/GenBank/DDBJ whole genome shotgun (WGS) entry which is preliminary data.</text>
</comment>
<gene>
    <name evidence="1" type="ORF">IGS67_03720</name>
</gene>
<dbReference type="InterPro" id="IPR014710">
    <property type="entry name" value="RmlC-like_jellyroll"/>
</dbReference>
<dbReference type="Gene3D" id="2.60.120.10">
    <property type="entry name" value="Jelly Rolls"/>
    <property type="match status" value="1"/>
</dbReference>
<dbReference type="PANTHER" id="PTHR37694:SF1">
    <property type="entry name" value="SLR8022 PROTEIN"/>
    <property type="match status" value="1"/>
</dbReference>
<keyword evidence="2" id="KW-1185">Reference proteome</keyword>
<accession>A0ABR9DNA7</accession>
<dbReference type="Proteomes" id="UP000642107">
    <property type="component" value="Unassembled WGS sequence"/>
</dbReference>
<evidence type="ECO:0000313" key="2">
    <source>
        <dbReference type="Proteomes" id="UP000642107"/>
    </source>
</evidence>
<dbReference type="EMBL" id="JACZDF010000002">
    <property type="protein sequence ID" value="MBD9698603.1"/>
    <property type="molecule type" value="Genomic_DNA"/>
</dbReference>
<dbReference type="CDD" id="cd02230">
    <property type="entry name" value="cupin_HP0902-like"/>
    <property type="match status" value="1"/>
</dbReference>
<reference evidence="1 2" key="1">
    <citation type="submission" date="2020-09" db="EMBL/GenBank/DDBJ databases">
        <title>Flavimobilis rhizosphaerae sp. nov., isolated from rhizosphere soil of Spartina alterniflora.</title>
        <authorList>
            <person name="Hanqin C."/>
        </authorList>
    </citation>
    <scope>NUCLEOTIDE SEQUENCE [LARGE SCALE GENOMIC DNA]</scope>
    <source>
        <strain evidence="1 2">GY 10621</strain>
    </source>
</reference>
<organism evidence="1 2">
    <name type="scientific">Flavimobilis rhizosphaerae</name>
    <dbReference type="NCBI Taxonomy" id="2775421"/>
    <lineage>
        <taxon>Bacteria</taxon>
        <taxon>Bacillati</taxon>
        <taxon>Actinomycetota</taxon>
        <taxon>Actinomycetes</taxon>
        <taxon>Micrococcales</taxon>
        <taxon>Jonesiaceae</taxon>
        <taxon>Flavimobilis</taxon>
    </lineage>
</organism>
<protein>
    <submittedName>
        <fullName evidence="1">Cupin domain-containing protein</fullName>
    </submittedName>
</protein>
<dbReference type="SUPFAM" id="SSF51182">
    <property type="entry name" value="RmlC-like cupins"/>
    <property type="match status" value="1"/>
</dbReference>
<sequence length="110" mass="11575">MEKHSLVALARELLVDARVASAGRAARTVVGGHERVLRQTVVALRAGATLADHDNPGEATVHVLVGRLVLRSGDVAWEGTEGSLLEVPQARHAVEALEDTAFVLTVAKAP</sequence>